<evidence type="ECO:0000313" key="2">
    <source>
        <dbReference type="Proteomes" id="UP000325577"/>
    </source>
</evidence>
<dbReference type="AlphaFoldDB" id="A0A5J5A2X7"/>
<keyword evidence="2" id="KW-1185">Reference proteome</keyword>
<accession>A0A5J5A2X7</accession>
<dbReference type="EMBL" id="CM018047">
    <property type="protein sequence ID" value="KAA8524122.1"/>
    <property type="molecule type" value="Genomic_DNA"/>
</dbReference>
<protein>
    <submittedName>
        <fullName evidence="1">Uncharacterized protein</fullName>
    </submittedName>
</protein>
<name>A0A5J5A2X7_9ASTE</name>
<dbReference type="Proteomes" id="UP000325577">
    <property type="component" value="Linkage Group LG4"/>
</dbReference>
<evidence type="ECO:0000313" key="1">
    <source>
        <dbReference type="EMBL" id="KAA8524122.1"/>
    </source>
</evidence>
<proteinExistence type="predicted"/>
<reference evidence="1 2" key="1">
    <citation type="submission" date="2019-09" db="EMBL/GenBank/DDBJ databases">
        <title>A chromosome-level genome assembly of the Chinese tupelo Nyssa sinensis.</title>
        <authorList>
            <person name="Yang X."/>
            <person name="Kang M."/>
            <person name="Yang Y."/>
            <person name="Xiong H."/>
            <person name="Wang M."/>
            <person name="Zhang Z."/>
            <person name="Wang Z."/>
            <person name="Wu H."/>
            <person name="Ma T."/>
            <person name="Liu J."/>
            <person name="Xi Z."/>
        </authorList>
    </citation>
    <scope>NUCLEOTIDE SEQUENCE [LARGE SCALE GENOMIC DNA]</scope>
    <source>
        <strain evidence="1">J267</strain>
        <tissue evidence="1">Leaf</tissue>
    </source>
</reference>
<dbReference type="OrthoDB" id="1559178at2759"/>
<organism evidence="1 2">
    <name type="scientific">Nyssa sinensis</name>
    <dbReference type="NCBI Taxonomy" id="561372"/>
    <lineage>
        <taxon>Eukaryota</taxon>
        <taxon>Viridiplantae</taxon>
        <taxon>Streptophyta</taxon>
        <taxon>Embryophyta</taxon>
        <taxon>Tracheophyta</taxon>
        <taxon>Spermatophyta</taxon>
        <taxon>Magnoliopsida</taxon>
        <taxon>eudicotyledons</taxon>
        <taxon>Gunneridae</taxon>
        <taxon>Pentapetalae</taxon>
        <taxon>asterids</taxon>
        <taxon>Cornales</taxon>
        <taxon>Nyssaceae</taxon>
        <taxon>Nyssa</taxon>
    </lineage>
</organism>
<gene>
    <name evidence="1" type="ORF">F0562_010447</name>
</gene>
<sequence>MRSFDVQYPYPSSVVSPSKALIAATLHEDVVSVLPSQIELQSLTEDYRFLYLIVCSVLHRVSHTSIFSVLHGRFVHAIGIGLPTDATTLIYRYILATIAHRLSTDAISFGVVATCSRFKSHLCQGKQTVPPDVDNFFMDDIEGIPLVSPRPPQPHVVSSSLGAVG</sequence>